<accession>A0A409WDV4</accession>
<evidence type="ECO:0000313" key="2">
    <source>
        <dbReference type="EMBL" id="PPQ76656.1"/>
    </source>
</evidence>
<feature type="region of interest" description="Disordered" evidence="1">
    <location>
        <begin position="359"/>
        <end position="382"/>
    </location>
</feature>
<keyword evidence="3" id="KW-1185">Reference proteome</keyword>
<organism evidence="2 3">
    <name type="scientific">Gymnopilus dilepis</name>
    <dbReference type="NCBI Taxonomy" id="231916"/>
    <lineage>
        <taxon>Eukaryota</taxon>
        <taxon>Fungi</taxon>
        <taxon>Dikarya</taxon>
        <taxon>Basidiomycota</taxon>
        <taxon>Agaricomycotina</taxon>
        <taxon>Agaricomycetes</taxon>
        <taxon>Agaricomycetidae</taxon>
        <taxon>Agaricales</taxon>
        <taxon>Agaricineae</taxon>
        <taxon>Hymenogastraceae</taxon>
        <taxon>Gymnopilus</taxon>
    </lineage>
</organism>
<dbReference type="AlphaFoldDB" id="A0A409WDV4"/>
<feature type="region of interest" description="Disordered" evidence="1">
    <location>
        <begin position="51"/>
        <end position="87"/>
    </location>
</feature>
<dbReference type="STRING" id="231916.A0A409WDV4"/>
<name>A0A409WDV4_9AGAR</name>
<feature type="compositionally biased region" description="Polar residues" evidence="1">
    <location>
        <begin position="51"/>
        <end position="76"/>
    </location>
</feature>
<dbReference type="InParanoid" id="A0A409WDV4"/>
<comment type="caution">
    <text evidence="2">The sequence shown here is derived from an EMBL/GenBank/DDBJ whole genome shotgun (WGS) entry which is preliminary data.</text>
</comment>
<protein>
    <submittedName>
        <fullName evidence="2">Uncharacterized protein</fullName>
    </submittedName>
</protein>
<dbReference type="EMBL" id="NHYE01005135">
    <property type="protein sequence ID" value="PPQ76656.1"/>
    <property type="molecule type" value="Genomic_DNA"/>
</dbReference>
<dbReference type="OrthoDB" id="3270451at2759"/>
<evidence type="ECO:0000256" key="1">
    <source>
        <dbReference type="SAM" id="MobiDB-lite"/>
    </source>
</evidence>
<sequence>MPTSSLPVDVHLACSPGLADNCHFETPYIVSARDMDASYCPPVDPSMSELTTSATRSVLSDASTRNPSELDVSSSKPSDDSEYASSLCDINKDQAASASGVGTRVRRSRRIMLLQSGAGNMVSPAQKIVCVRSAPKNRRARPLQDVEPSNLISNPIDVDHINFPSMWDPDDLEPFRNAASNRLFGLREAQDRTTLLPSMTVKSSDKGFIVFDPLGGEVVIRPFAYSGIELQRFSRLLDRITRSYVAGKALHSARPEDSLLVVMQRDDFAKLGTEEIQRVLSKRHIVVRDSSCDTVSVPSDHSDVVDNAAPVSTSGVADHVPRTRLGNLHEFVDHDLQSPRKVLATDRLPLPQECTAPTPFSTDAHAWHHTRGRPSSPSSESFPSAFTRWSVIRTAGVFDTVEFEPAGYNSFKTVMCGVEVYIFPRGGTPLSSTSPIMEPMPCIDYLLEDEDRDFEAVVLSEGYTLYMRAAQPYVVYSHENTVVQGGYFYLSGLMRWTSLGLISGLTARKYYSDAYDWNCPRLLRCIVEFYSLGFLEHRSYKHLPRIHTVDGLLDLLSLCNLLVLSNVIDFRTYLTPNQSAFCSDADVRLAMQARFDRTGISRKERVSMMYARGLAFNILHWVSEYCEIRTADGVPIDNYALRLLACDMALILECRRRISSDTDYLSQCYTLNQLQFQLDNVASCDPNLTKAWSDAKAHLPSQAPSAHLRDDCTVRWRDWPSQEVSLGNILQKGTTELDIRFAKGELKRSAWDMIMADHLGESDELGITYLKKRIRKYR</sequence>
<evidence type="ECO:0000313" key="3">
    <source>
        <dbReference type="Proteomes" id="UP000284706"/>
    </source>
</evidence>
<gene>
    <name evidence="2" type="ORF">CVT26_013946</name>
</gene>
<feature type="region of interest" description="Disordered" evidence="1">
    <location>
        <begin position="297"/>
        <end position="318"/>
    </location>
</feature>
<reference evidence="2 3" key="1">
    <citation type="journal article" date="2018" name="Evol. Lett.">
        <title>Horizontal gene cluster transfer increased hallucinogenic mushroom diversity.</title>
        <authorList>
            <person name="Reynolds H.T."/>
            <person name="Vijayakumar V."/>
            <person name="Gluck-Thaler E."/>
            <person name="Korotkin H.B."/>
            <person name="Matheny P.B."/>
            <person name="Slot J.C."/>
        </authorList>
    </citation>
    <scope>NUCLEOTIDE SEQUENCE [LARGE SCALE GENOMIC DNA]</scope>
    <source>
        <strain evidence="2 3">SRW20</strain>
    </source>
</reference>
<dbReference type="Proteomes" id="UP000284706">
    <property type="component" value="Unassembled WGS sequence"/>
</dbReference>
<proteinExistence type="predicted"/>